<dbReference type="RefSeq" id="WP_171326409.1">
    <property type="nucleotide sequence ID" value="NZ_JABFBC010000002.1"/>
</dbReference>
<dbReference type="Gene3D" id="3.40.50.300">
    <property type="entry name" value="P-loop containing nucleotide triphosphate hydrolases"/>
    <property type="match status" value="1"/>
</dbReference>
<dbReference type="SUPFAM" id="SSF52540">
    <property type="entry name" value="P-loop containing nucleoside triphosphate hydrolases"/>
    <property type="match status" value="1"/>
</dbReference>
<dbReference type="Proteomes" id="UP000572377">
    <property type="component" value="Unassembled WGS sequence"/>
</dbReference>
<dbReference type="AlphaFoldDB" id="A0A849L5D9"/>
<evidence type="ECO:0000313" key="1">
    <source>
        <dbReference type="EMBL" id="NNU81576.1"/>
    </source>
</evidence>
<sequence>MKLLLHIGTEKTGTTALQNWLHVNDKALVSHGIWFSETLDRTTNRKIATYARGFDIPDESFAAYGLTSPERHTAFRAEVEAGLAREVAAARKKRVGHFVISSEHCHSRLLSPEAVADLAGLLGRHFDEIEVVCVLRPQVDLWLSTLSTTVRAGGKIQPDAKGPFPKNPYFNYLELARLWQGAFPQLTLVPYKRVRSTIDWFCDRFGLTAGDFAVIPKVNSALDVHTIALVNNLDRPMAIEGRLNQNRSLFIEELSGGEPLKLGIEKARAIQKRFAGSNRELCEMFPVLTPEMLEPDWSRYDDSDNFDLLAPVPWNAKLSEVVVRLNVEAWIQRAKARLAEAELAALRGEREAAAALWKRAEGCLDAADQGIAWKGLEDMAPRVRRLRAQVKPR</sequence>
<dbReference type="EMBL" id="JABFBC010000002">
    <property type="protein sequence ID" value="NNU81576.1"/>
    <property type="molecule type" value="Genomic_DNA"/>
</dbReference>
<dbReference type="InterPro" id="IPR027417">
    <property type="entry name" value="P-loop_NTPase"/>
</dbReference>
<keyword evidence="2" id="KW-1185">Reference proteome</keyword>
<protein>
    <submittedName>
        <fullName evidence="1">Uncharacterized protein</fullName>
    </submittedName>
</protein>
<organism evidence="1 2">
    <name type="scientific">Halovulum dunhuangense</name>
    <dbReference type="NCBI Taxonomy" id="1505036"/>
    <lineage>
        <taxon>Bacteria</taxon>
        <taxon>Pseudomonadati</taxon>
        <taxon>Pseudomonadota</taxon>
        <taxon>Alphaproteobacteria</taxon>
        <taxon>Rhodobacterales</taxon>
        <taxon>Paracoccaceae</taxon>
        <taxon>Halovulum</taxon>
    </lineage>
</organism>
<evidence type="ECO:0000313" key="2">
    <source>
        <dbReference type="Proteomes" id="UP000572377"/>
    </source>
</evidence>
<reference evidence="1 2" key="1">
    <citation type="submission" date="2020-05" db="EMBL/GenBank/DDBJ databases">
        <title>Gimesia benthica sp. nov., a novel planctomycete isolated from a deep-sea water sample of the Northwest Indian Ocean.</title>
        <authorList>
            <person name="Wang J."/>
            <person name="Ruan C."/>
            <person name="Song L."/>
            <person name="Zhu Y."/>
            <person name="Li A."/>
            <person name="Zheng X."/>
            <person name="Wang L."/>
            <person name="Lu Z."/>
            <person name="Huang Y."/>
            <person name="Du W."/>
            <person name="Zhou Y."/>
            <person name="Huang L."/>
            <person name="Dai X."/>
        </authorList>
    </citation>
    <scope>NUCLEOTIDE SEQUENCE [LARGE SCALE GENOMIC DNA]</scope>
    <source>
        <strain evidence="1 2">YYQ-30</strain>
    </source>
</reference>
<comment type="caution">
    <text evidence="1">The sequence shown here is derived from an EMBL/GenBank/DDBJ whole genome shotgun (WGS) entry which is preliminary data.</text>
</comment>
<accession>A0A849L5D9</accession>
<proteinExistence type="predicted"/>
<name>A0A849L5D9_9RHOB</name>
<gene>
    <name evidence="1" type="ORF">HMH01_14140</name>
</gene>